<dbReference type="AlphaFoldDB" id="A0A895YME8"/>
<sequence>MMTTEYLTSILAKTDARERRQAADGYRKGRLARRRASSRRAHDELT</sequence>
<name>A0A895YME8_9ACTN</name>
<dbReference type="EMBL" id="CP070499">
    <property type="protein sequence ID" value="QSB15866.1"/>
    <property type="molecule type" value="Genomic_DNA"/>
</dbReference>
<feature type="region of interest" description="Disordered" evidence="1">
    <location>
        <begin position="17"/>
        <end position="46"/>
    </location>
</feature>
<evidence type="ECO:0000313" key="2">
    <source>
        <dbReference type="EMBL" id="QSB15866.1"/>
    </source>
</evidence>
<reference evidence="2" key="1">
    <citation type="submission" date="2021-02" db="EMBL/GenBank/DDBJ databases">
        <title>Natrosporangium hydrolyticum gen. nov., sp. nov, a haloalkaliphilic actinobacterium from a soda solonchak soil.</title>
        <authorList>
            <person name="Sorokin D.Y."/>
            <person name="Khijniak T.V."/>
            <person name="Zakharycheva A.P."/>
            <person name="Boueva O.V."/>
            <person name="Ariskina E.V."/>
            <person name="Hahnke R.L."/>
            <person name="Bunk B."/>
            <person name="Sproer C."/>
            <person name="Schumann P."/>
            <person name="Evtushenko L.I."/>
            <person name="Kublanov I.V."/>
        </authorList>
    </citation>
    <scope>NUCLEOTIDE SEQUENCE</scope>
    <source>
        <strain evidence="2">DSM 106523</strain>
    </source>
</reference>
<proteinExistence type="predicted"/>
<dbReference type="RefSeq" id="WP_239678058.1">
    <property type="nucleotide sequence ID" value="NZ_CP070499.1"/>
</dbReference>
<protein>
    <submittedName>
        <fullName evidence="2">Uncharacterized protein</fullName>
    </submittedName>
</protein>
<dbReference type="Proteomes" id="UP000662857">
    <property type="component" value="Chromosome"/>
</dbReference>
<organism evidence="2 3">
    <name type="scientific">Natronosporangium hydrolyticum</name>
    <dbReference type="NCBI Taxonomy" id="2811111"/>
    <lineage>
        <taxon>Bacteria</taxon>
        <taxon>Bacillati</taxon>
        <taxon>Actinomycetota</taxon>
        <taxon>Actinomycetes</taxon>
        <taxon>Micromonosporales</taxon>
        <taxon>Micromonosporaceae</taxon>
        <taxon>Natronosporangium</taxon>
    </lineage>
</organism>
<gene>
    <name evidence="2" type="ORF">JQS43_05910</name>
</gene>
<evidence type="ECO:0000313" key="3">
    <source>
        <dbReference type="Proteomes" id="UP000662857"/>
    </source>
</evidence>
<dbReference type="KEGG" id="nhy:JQS43_05910"/>
<evidence type="ECO:0000256" key="1">
    <source>
        <dbReference type="SAM" id="MobiDB-lite"/>
    </source>
</evidence>
<accession>A0A895YME8</accession>
<keyword evidence="3" id="KW-1185">Reference proteome</keyword>
<feature type="compositionally biased region" description="Basic residues" evidence="1">
    <location>
        <begin position="28"/>
        <end position="39"/>
    </location>
</feature>
<feature type="compositionally biased region" description="Basic and acidic residues" evidence="1">
    <location>
        <begin position="17"/>
        <end position="27"/>
    </location>
</feature>